<keyword evidence="3" id="KW-1185">Reference proteome</keyword>
<evidence type="ECO:0000313" key="2">
    <source>
        <dbReference type="EMBL" id="PDX57748.1"/>
    </source>
</evidence>
<proteinExistence type="predicted"/>
<sequence length="65" mass="7092">MAMMGSEMYTAVQRERFQLQGVPAGSISRHPGASGDTSRTQRSVNAPKAAGDTFYPLQFGWYHGV</sequence>
<comment type="caution">
    <text evidence="2">The sequence shown here is derived from an EMBL/GenBank/DDBJ whole genome shotgun (WGS) entry which is preliminary data.</text>
</comment>
<feature type="compositionally biased region" description="Polar residues" evidence="1">
    <location>
        <begin position="35"/>
        <end position="44"/>
    </location>
</feature>
<dbReference type="AlphaFoldDB" id="A0A2A6Z8Q9"/>
<gene>
    <name evidence="2" type="ORF">CGS46_14775</name>
</gene>
<name>A0A2A6Z8Q9_9FIRM</name>
<evidence type="ECO:0000256" key="1">
    <source>
        <dbReference type="SAM" id="MobiDB-lite"/>
    </source>
</evidence>
<dbReference type="Proteomes" id="UP000220752">
    <property type="component" value="Unassembled WGS sequence"/>
</dbReference>
<feature type="region of interest" description="Disordered" evidence="1">
    <location>
        <begin position="23"/>
        <end position="47"/>
    </location>
</feature>
<evidence type="ECO:0000313" key="3">
    <source>
        <dbReference type="Proteomes" id="UP000220752"/>
    </source>
</evidence>
<reference evidence="2 3" key="1">
    <citation type="journal article" date="2017" name="Front. Microbiol.">
        <title>New Insights into the Diversity of the Genus Faecalibacterium.</title>
        <authorList>
            <person name="Benevides L."/>
            <person name="Burman S."/>
            <person name="Martin R."/>
            <person name="Robert V."/>
            <person name="Thomas M."/>
            <person name="Miquel S."/>
            <person name="Chain F."/>
            <person name="Sokol H."/>
            <person name="Bermudez-Humaran L.G."/>
            <person name="Morrison M."/>
            <person name="Langella P."/>
            <person name="Azevedo V.A."/>
            <person name="Chatel J.M."/>
            <person name="Soares S."/>
        </authorList>
    </citation>
    <scope>NUCLEOTIDE SEQUENCE [LARGE SCALE GENOMIC DNA]</scope>
    <source>
        <strain evidence="3">CNCM I-4540</strain>
    </source>
</reference>
<protein>
    <submittedName>
        <fullName evidence="2">Uncharacterized protein</fullName>
    </submittedName>
</protein>
<organism evidence="2 3">
    <name type="scientific">Faecalibacterium langellae</name>
    <dbReference type="NCBI Taxonomy" id="3435293"/>
    <lineage>
        <taxon>Bacteria</taxon>
        <taxon>Bacillati</taxon>
        <taxon>Bacillota</taxon>
        <taxon>Clostridia</taxon>
        <taxon>Eubacteriales</taxon>
        <taxon>Oscillospiraceae</taxon>
        <taxon>Faecalibacterium</taxon>
    </lineage>
</organism>
<accession>A0A2A6Z8Q9</accession>
<dbReference type="EMBL" id="NMTQ01000037">
    <property type="protein sequence ID" value="PDX57748.1"/>
    <property type="molecule type" value="Genomic_DNA"/>
</dbReference>